<organism evidence="2 3">
    <name type="scientific">Stenomitos frigidus ULC18</name>
    <dbReference type="NCBI Taxonomy" id="2107698"/>
    <lineage>
        <taxon>Bacteria</taxon>
        <taxon>Bacillati</taxon>
        <taxon>Cyanobacteriota</taxon>
        <taxon>Cyanophyceae</taxon>
        <taxon>Leptolyngbyales</taxon>
        <taxon>Leptolyngbyaceae</taxon>
        <taxon>Stenomitos</taxon>
    </lineage>
</organism>
<dbReference type="Pfam" id="PF00805">
    <property type="entry name" value="Pentapeptide"/>
    <property type="match status" value="1"/>
</dbReference>
<dbReference type="Proteomes" id="UP000239576">
    <property type="component" value="Unassembled WGS sequence"/>
</dbReference>
<evidence type="ECO:0000313" key="2">
    <source>
        <dbReference type="EMBL" id="PSB30148.1"/>
    </source>
</evidence>
<dbReference type="SUPFAM" id="SSF141571">
    <property type="entry name" value="Pentapeptide repeat-like"/>
    <property type="match status" value="1"/>
</dbReference>
<sequence>MRSLLKKLRSVKLRLSFFYWTVGVVLFIALSLWVASWGGRVSRDWEKLQQQPTDATKKQFDASLDVVKAIVGGVGTIATIGGGVFVLWNLRLTQTRLITERFSKAVEQLGSDKIEVRLGGIYALERIAYDSNRDHWTIMEVLTSFIQEKSPIPTEEQIRVKAYELWQNSNGSGTEQEHWTQAIKALTGERVTKDVQAALTVIGRRQKKDPPDKYLDLSGANLQGAKLNNANLQQADLNRANLQAADLNYANLQQAILLATDLRNTKGLTNPQLGGKQPPLLCHVALPESFLDKDKLKDRDCDRLPQELLKRYPQILKDIETVKKYVDKTRQKQWE</sequence>
<reference evidence="2 3" key="2">
    <citation type="submission" date="2018-03" db="EMBL/GenBank/DDBJ databases">
        <title>The ancient ancestry and fast evolution of plastids.</title>
        <authorList>
            <person name="Moore K.R."/>
            <person name="Magnabosco C."/>
            <person name="Momper L."/>
            <person name="Gold D.A."/>
            <person name="Bosak T."/>
            <person name="Fournier G.P."/>
        </authorList>
    </citation>
    <scope>NUCLEOTIDE SEQUENCE [LARGE SCALE GENOMIC DNA]</scope>
    <source>
        <strain evidence="2 3">ULC18</strain>
    </source>
</reference>
<accession>A0A2T1EBR6</accession>
<keyword evidence="1" id="KW-0472">Membrane</keyword>
<dbReference type="Gene3D" id="2.160.20.80">
    <property type="entry name" value="E3 ubiquitin-protein ligase SopA"/>
    <property type="match status" value="1"/>
</dbReference>
<name>A0A2T1EBR6_9CYAN</name>
<keyword evidence="1" id="KW-1133">Transmembrane helix</keyword>
<dbReference type="InterPro" id="IPR021327">
    <property type="entry name" value="DUF2934"/>
</dbReference>
<dbReference type="AlphaFoldDB" id="A0A2T1EBR6"/>
<keyword evidence="3" id="KW-1185">Reference proteome</keyword>
<evidence type="ECO:0000313" key="3">
    <source>
        <dbReference type="Proteomes" id="UP000239576"/>
    </source>
</evidence>
<keyword evidence="1" id="KW-0812">Transmembrane</keyword>
<dbReference type="EMBL" id="PVWK01000055">
    <property type="protein sequence ID" value="PSB30148.1"/>
    <property type="molecule type" value="Genomic_DNA"/>
</dbReference>
<comment type="caution">
    <text evidence="2">The sequence shown here is derived from an EMBL/GenBank/DDBJ whole genome shotgun (WGS) entry which is preliminary data.</text>
</comment>
<dbReference type="InterPro" id="IPR001646">
    <property type="entry name" value="5peptide_repeat"/>
</dbReference>
<evidence type="ECO:0000256" key="1">
    <source>
        <dbReference type="SAM" id="Phobius"/>
    </source>
</evidence>
<reference evidence="3" key="1">
    <citation type="submission" date="2018-02" db="EMBL/GenBank/DDBJ databases">
        <authorList>
            <person name="Moore K."/>
            <person name="Momper L."/>
        </authorList>
    </citation>
    <scope>NUCLEOTIDE SEQUENCE [LARGE SCALE GENOMIC DNA]</scope>
    <source>
        <strain evidence="3">ULC18</strain>
    </source>
</reference>
<dbReference type="InterPro" id="IPR051082">
    <property type="entry name" value="Pentapeptide-BTB/POZ_domain"/>
</dbReference>
<dbReference type="PANTHER" id="PTHR14136">
    <property type="entry name" value="BTB_POZ DOMAIN-CONTAINING PROTEIN KCTD9"/>
    <property type="match status" value="1"/>
</dbReference>
<dbReference type="OrthoDB" id="528527at2"/>
<dbReference type="Pfam" id="PF11154">
    <property type="entry name" value="DUF2934"/>
    <property type="match status" value="1"/>
</dbReference>
<evidence type="ECO:0008006" key="4">
    <source>
        <dbReference type="Google" id="ProtNLM"/>
    </source>
</evidence>
<feature type="transmembrane region" description="Helical" evidence="1">
    <location>
        <begin position="12"/>
        <end position="35"/>
    </location>
</feature>
<dbReference type="PANTHER" id="PTHR14136:SF17">
    <property type="entry name" value="BTB_POZ DOMAIN-CONTAINING PROTEIN KCTD9"/>
    <property type="match status" value="1"/>
</dbReference>
<protein>
    <recommendedName>
        <fullName evidence="4">Pentapeptide repeat-containing protein</fullName>
    </recommendedName>
</protein>
<feature type="transmembrane region" description="Helical" evidence="1">
    <location>
        <begin position="66"/>
        <end position="88"/>
    </location>
</feature>
<proteinExistence type="predicted"/>
<gene>
    <name evidence="2" type="ORF">C7B82_09330</name>
</gene>
<dbReference type="RefSeq" id="WP_106256033.1">
    <property type="nucleotide sequence ID" value="NZ_CAWNSW010000027.1"/>
</dbReference>